<proteinExistence type="predicted"/>
<dbReference type="Proteomes" id="UP000008068">
    <property type="component" value="Unassembled WGS sequence"/>
</dbReference>
<reference evidence="2" key="1">
    <citation type="submission" date="2011-07" db="EMBL/GenBank/DDBJ databases">
        <authorList>
            <consortium name="Caenorhabditis brenneri Sequencing and Analysis Consortium"/>
            <person name="Wilson R.K."/>
        </authorList>
    </citation>
    <scope>NUCLEOTIDE SEQUENCE [LARGE SCALE GENOMIC DNA]</scope>
    <source>
        <strain evidence="2">PB2801</strain>
    </source>
</reference>
<dbReference type="InterPro" id="IPR021942">
    <property type="entry name" value="DUF3557"/>
</dbReference>
<evidence type="ECO:0000313" key="1">
    <source>
        <dbReference type="EMBL" id="EGT37417.1"/>
    </source>
</evidence>
<dbReference type="HOGENOM" id="CLU_866619_0_0_1"/>
<evidence type="ECO:0008006" key="3">
    <source>
        <dbReference type="Google" id="ProtNLM"/>
    </source>
</evidence>
<dbReference type="OMA" id="NGVINEW"/>
<dbReference type="PANTHER" id="PTHR31379">
    <property type="entry name" value="F-BOX C PROTEIN-RELATED-RELATED"/>
    <property type="match status" value="1"/>
</dbReference>
<protein>
    <recommendedName>
        <fullName evidence="3">F-box domain-containing protein</fullName>
    </recommendedName>
</protein>
<keyword evidence="2" id="KW-1185">Reference proteome</keyword>
<dbReference type="AlphaFoldDB" id="G0MMM0"/>
<dbReference type="PANTHER" id="PTHR31379:SF1">
    <property type="entry name" value="F-BOX C PROTEIN-RELATED"/>
    <property type="match status" value="1"/>
</dbReference>
<gene>
    <name evidence="1" type="ORF">CAEBREN_02955</name>
</gene>
<evidence type="ECO:0000313" key="2">
    <source>
        <dbReference type="Proteomes" id="UP000008068"/>
    </source>
</evidence>
<dbReference type="Pfam" id="PF12078">
    <property type="entry name" value="DUF3557"/>
    <property type="match status" value="1"/>
</dbReference>
<dbReference type="EMBL" id="GL379802">
    <property type="protein sequence ID" value="EGT37417.1"/>
    <property type="molecule type" value="Genomic_DNA"/>
</dbReference>
<accession>G0MMM0</accession>
<dbReference type="InParanoid" id="G0MMM0"/>
<name>G0MMM0_CAEBE</name>
<organism evidence="2">
    <name type="scientific">Caenorhabditis brenneri</name>
    <name type="common">Nematode worm</name>
    <dbReference type="NCBI Taxonomy" id="135651"/>
    <lineage>
        <taxon>Eukaryota</taxon>
        <taxon>Metazoa</taxon>
        <taxon>Ecdysozoa</taxon>
        <taxon>Nematoda</taxon>
        <taxon>Chromadorea</taxon>
        <taxon>Rhabditida</taxon>
        <taxon>Rhabditina</taxon>
        <taxon>Rhabditomorpha</taxon>
        <taxon>Rhabditoidea</taxon>
        <taxon>Rhabditidae</taxon>
        <taxon>Peloderinae</taxon>
        <taxon>Caenorhabditis</taxon>
    </lineage>
</organism>
<sequence length="321" mass="37256">MPLSYEATKLLIGYLDVHPRFQLALNCPSLRTTEKLIPLKIDRLDLTGPSCISVNGHDIELQKLKPHLLQLTISSPRGKDIMRFKCSMDLESAMKQLISLLFSNRRDLSVNCLHVCPNLLTPTVKFQVRNLNLAKSCYDIRELDSNIDQNSPPLDVLGIHCHPRNFRNWEHPTVRNAKKLIFHYPYYDAAFSNIYQGAHRHIHLSLTDNAKGVWHVLNGVINEWRRNWREIGDVFSFYIKTEFFIQLMKKFDSILSRVGGERIDLWTMVVPLNDAIQIQIRFEGVIHYDGIDEDADYLLHLPHVYMRAEGYIVLRVVPVDE</sequence>